<evidence type="ECO:0000256" key="1">
    <source>
        <dbReference type="SAM" id="Phobius"/>
    </source>
</evidence>
<proteinExistence type="predicted"/>
<organism evidence="2">
    <name type="scientific">marine sediment metagenome</name>
    <dbReference type="NCBI Taxonomy" id="412755"/>
    <lineage>
        <taxon>unclassified sequences</taxon>
        <taxon>metagenomes</taxon>
        <taxon>ecological metagenomes</taxon>
    </lineage>
</organism>
<keyword evidence="1" id="KW-1133">Transmembrane helix</keyword>
<gene>
    <name evidence="2" type="ORF">S01H1_49991</name>
</gene>
<protein>
    <submittedName>
        <fullName evidence="2">Uncharacterized protein</fullName>
    </submittedName>
</protein>
<keyword evidence="1" id="KW-0812">Transmembrane</keyword>
<sequence length="110" mass="12336">NLTGLGLIPSLGSTVSSGLSSLVSHRGLQQWLHPNLGWSGEEVARHTTHYWDELNRPTQNVVIFVTVLLTLGVFMSVIVTFYSFWAMCWSGSARPNRQEGVQHHGIRSYR</sequence>
<comment type="caution">
    <text evidence="2">The sequence shown here is derived from an EMBL/GenBank/DDBJ whole genome shotgun (WGS) entry which is preliminary data.</text>
</comment>
<feature type="transmembrane region" description="Helical" evidence="1">
    <location>
        <begin position="61"/>
        <end position="85"/>
    </location>
</feature>
<reference evidence="2" key="1">
    <citation type="journal article" date="2014" name="Front. Microbiol.">
        <title>High frequency of phylogenetically diverse reductive dehalogenase-homologous genes in deep subseafloor sedimentary metagenomes.</title>
        <authorList>
            <person name="Kawai M."/>
            <person name="Futagami T."/>
            <person name="Toyoda A."/>
            <person name="Takaki Y."/>
            <person name="Nishi S."/>
            <person name="Hori S."/>
            <person name="Arai W."/>
            <person name="Tsubouchi T."/>
            <person name="Morono Y."/>
            <person name="Uchiyama I."/>
            <person name="Ito T."/>
            <person name="Fujiyama A."/>
            <person name="Inagaki F."/>
            <person name="Takami H."/>
        </authorList>
    </citation>
    <scope>NUCLEOTIDE SEQUENCE</scope>
    <source>
        <strain evidence="2">Expedition CK06-06</strain>
    </source>
</reference>
<evidence type="ECO:0000313" key="2">
    <source>
        <dbReference type="EMBL" id="GAG26426.1"/>
    </source>
</evidence>
<name>X0XN91_9ZZZZ</name>
<dbReference type="EMBL" id="BARS01032191">
    <property type="protein sequence ID" value="GAG26426.1"/>
    <property type="molecule type" value="Genomic_DNA"/>
</dbReference>
<dbReference type="AlphaFoldDB" id="X0XN91"/>
<feature type="non-terminal residue" evidence="2">
    <location>
        <position position="1"/>
    </location>
</feature>
<accession>X0XN91</accession>
<keyword evidence="1" id="KW-0472">Membrane</keyword>